<dbReference type="InterPro" id="IPR050836">
    <property type="entry name" value="SDS22/Internalin_LRR"/>
</dbReference>
<evidence type="ECO:0000256" key="1">
    <source>
        <dbReference type="ARBA" id="ARBA00022614"/>
    </source>
</evidence>
<evidence type="ECO:0000256" key="3">
    <source>
        <dbReference type="SAM" id="SignalP"/>
    </source>
</evidence>
<keyword evidence="2" id="KW-0677">Repeat</keyword>
<dbReference type="RefSeq" id="WP_155716546.1">
    <property type="nucleotide sequence ID" value="NZ_VVIQ01000013.1"/>
</dbReference>
<comment type="caution">
    <text evidence="4">The sequence shown here is derived from an EMBL/GenBank/DDBJ whole genome shotgun (WGS) entry which is preliminary data.</text>
</comment>
<dbReference type="InterPro" id="IPR032675">
    <property type="entry name" value="LRR_dom_sf"/>
</dbReference>
<dbReference type="PANTHER" id="PTHR46652:SF3">
    <property type="entry name" value="LEUCINE-RICH REPEAT-CONTAINING PROTEIN 9"/>
    <property type="match status" value="1"/>
</dbReference>
<dbReference type="EMBL" id="VVIQ01000013">
    <property type="protein sequence ID" value="MUL28687.1"/>
    <property type="molecule type" value="Genomic_DNA"/>
</dbReference>
<reference evidence="4 5" key="1">
    <citation type="submission" date="2019-09" db="EMBL/GenBank/DDBJ databases">
        <title>Prevotella A2879 sp. nov., isolated from an abscess of a patient.</title>
        <authorList>
            <person name="Buhl M."/>
            <person name="Oberhettinger P."/>
        </authorList>
    </citation>
    <scope>NUCLEOTIDE SEQUENCE [LARGE SCALE GENOMIC DNA]</scope>
    <source>
        <strain evidence="4 5">A2879</strain>
    </source>
</reference>
<dbReference type="InterPro" id="IPR001611">
    <property type="entry name" value="Leu-rich_rpt"/>
</dbReference>
<dbReference type="InterPro" id="IPR003591">
    <property type="entry name" value="Leu-rich_rpt_typical-subtyp"/>
</dbReference>
<sequence length="460" mass="51080">MKKRLLYAAFATLFIFLLTACRDKEDVILTLKPQLNPSELTLTVGDKATVTLTGVPQDVEVFWITGADNIASPVNRTHDKTDVQAVGVGKTNIIAVVKSKGERLELKCPVTVNQNPNKQPIAFEDANLKRQLLAMQPSIDKDNDGEITPEEAKAVTDIDFHFDSKGDALPDKVIKSVVGLEQFTNLRALNLKNQDITNAASIEKLASLETLNLCGNNITKLDVSLMTNLKDLRLYDTELTALDLSKNINLEQLYIQRTNISSLDISQLKKLQLLMANGAALTELTAVDLPALEQIQVTKNNIRKMTIRNLPALQQLHANSNVLKEITLENLPVLQRLNLYDNALESLTLDLPKLMFLFVYDNQLKQLDTSHLPMLFQISVSNNPIKKLDLSSNPIVRNIEAENMSAMTELNLKNNGDFDEDYEYLIIDGNKSLKTIYVDAGSEATAVKQLVGSKAINVVE</sequence>
<dbReference type="PROSITE" id="PS51450">
    <property type="entry name" value="LRR"/>
    <property type="match status" value="1"/>
</dbReference>
<keyword evidence="3" id="KW-0732">Signal</keyword>
<dbReference type="PANTHER" id="PTHR46652">
    <property type="entry name" value="LEUCINE-RICH REPEAT AND IQ DOMAIN-CONTAINING PROTEIN 1-RELATED"/>
    <property type="match status" value="1"/>
</dbReference>
<keyword evidence="5" id="KW-1185">Reference proteome</keyword>
<organism evidence="4 5">
    <name type="scientific">Prevotella vespertina</name>
    <dbReference type="NCBI Taxonomy" id="2608404"/>
    <lineage>
        <taxon>Bacteria</taxon>
        <taxon>Pseudomonadati</taxon>
        <taxon>Bacteroidota</taxon>
        <taxon>Bacteroidia</taxon>
        <taxon>Bacteroidales</taxon>
        <taxon>Prevotellaceae</taxon>
        <taxon>Prevotella</taxon>
    </lineage>
</organism>
<evidence type="ECO:0008006" key="6">
    <source>
        <dbReference type="Google" id="ProtNLM"/>
    </source>
</evidence>
<accession>A0A7C9HRG4</accession>
<protein>
    <recommendedName>
        <fullName evidence="6">Internalin-J</fullName>
    </recommendedName>
</protein>
<proteinExistence type="predicted"/>
<feature type="signal peptide" evidence="3">
    <location>
        <begin position="1"/>
        <end position="20"/>
    </location>
</feature>
<dbReference type="Gene3D" id="2.60.40.1080">
    <property type="match status" value="1"/>
</dbReference>
<evidence type="ECO:0000313" key="4">
    <source>
        <dbReference type="EMBL" id="MUL28687.1"/>
    </source>
</evidence>
<dbReference type="Proteomes" id="UP000482295">
    <property type="component" value="Unassembled WGS sequence"/>
</dbReference>
<dbReference type="SUPFAM" id="SSF52058">
    <property type="entry name" value="L domain-like"/>
    <property type="match status" value="1"/>
</dbReference>
<dbReference type="Gene3D" id="3.80.10.10">
    <property type="entry name" value="Ribonuclease Inhibitor"/>
    <property type="match status" value="1"/>
</dbReference>
<feature type="chain" id="PRO_5028834981" description="Internalin-J" evidence="3">
    <location>
        <begin position="21"/>
        <end position="460"/>
    </location>
</feature>
<name>A0A7C9HRG4_9BACT</name>
<dbReference type="AlphaFoldDB" id="A0A7C9HRG4"/>
<dbReference type="SMART" id="SM00369">
    <property type="entry name" value="LRR_TYP"/>
    <property type="match status" value="3"/>
</dbReference>
<evidence type="ECO:0000313" key="5">
    <source>
        <dbReference type="Proteomes" id="UP000482295"/>
    </source>
</evidence>
<keyword evidence="1" id="KW-0433">Leucine-rich repeat</keyword>
<evidence type="ECO:0000256" key="2">
    <source>
        <dbReference type="ARBA" id="ARBA00022737"/>
    </source>
</evidence>
<gene>
    <name evidence="4" type="ORF">F0475_10335</name>
</gene>
<dbReference type="PROSITE" id="PS51257">
    <property type="entry name" value="PROKAR_LIPOPROTEIN"/>
    <property type="match status" value="1"/>
</dbReference>